<feature type="region of interest" description="Disordered" evidence="1">
    <location>
        <begin position="75"/>
        <end position="122"/>
    </location>
</feature>
<dbReference type="RefSeq" id="WP_078832448.1">
    <property type="nucleotide sequence ID" value="NZ_FUWH01000011.1"/>
</dbReference>
<organism evidence="2 3">
    <name type="scientific">Sediminibacterium ginsengisoli</name>
    <dbReference type="NCBI Taxonomy" id="413434"/>
    <lineage>
        <taxon>Bacteria</taxon>
        <taxon>Pseudomonadati</taxon>
        <taxon>Bacteroidota</taxon>
        <taxon>Chitinophagia</taxon>
        <taxon>Chitinophagales</taxon>
        <taxon>Chitinophagaceae</taxon>
        <taxon>Sediminibacterium</taxon>
    </lineage>
</organism>
<dbReference type="Proteomes" id="UP000190888">
    <property type="component" value="Unassembled WGS sequence"/>
</dbReference>
<gene>
    <name evidence="2" type="ORF">SAMN04488132_11163</name>
</gene>
<proteinExistence type="predicted"/>
<evidence type="ECO:0000313" key="2">
    <source>
        <dbReference type="EMBL" id="SKA12802.1"/>
    </source>
</evidence>
<evidence type="ECO:0000256" key="1">
    <source>
        <dbReference type="SAM" id="MobiDB-lite"/>
    </source>
</evidence>
<evidence type="ECO:0000313" key="3">
    <source>
        <dbReference type="Proteomes" id="UP000190888"/>
    </source>
</evidence>
<keyword evidence="3" id="KW-1185">Reference proteome</keyword>
<accession>A0A1T4R9X4</accession>
<feature type="compositionally biased region" description="Acidic residues" evidence="1">
    <location>
        <begin position="97"/>
        <end position="113"/>
    </location>
</feature>
<protein>
    <recommendedName>
        <fullName evidence="4">Tetratricopeptide repeat-containing protein</fullName>
    </recommendedName>
</protein>
<reference evidence="2 3" key="1">
    <citation type="submission" date="2017-02" db="EMBL/GenBank/DDBJ databases">
        <authorList>
            <person name="Peterson S.W."/>
        </authorList>
    </citation>
    <scope>NUCLEOTIDE SEQUENCE [LARGE SCALE GENOMIC DNA]</scope>
    <source>
        <strain evidence="2 3">DSM 22335</strain>
    </source>
</reference>
<dbReference type="STRING" id="413434.SAMN04488132_11163"/>
<dbReference type="AlphaFoldDB" id="A0A1T4R9X4"/>
<evidence type="ECO:0008006" key="4">
    <source>
        <dbReference type="Google" id="ProtNLM"/>
    </source>
</evidence>
<dbReference type="OrthoDB" id="594666at2"/>
<sequence>MNVMEETGLQALAGNEKELRNIVREYPYFAPARFLLAAVLQARQRPEAPVAVSQASLYFNNPLWLSYKLNKAVAETATEEPEQEITPASFDTPVDTGESDYDFEAGDDTDAPENADTSIPADSKLSSLLSDQLADFKKPVTEDAALEIDADKKKLHTIDYFASLGIKLDLNAIPQDRLTTQLRKFTDWLKDMKHPDAVAAAQASSAGIENERAAAQIAENSNESREVVTESMAEVLEKQGQTEKAIQLYIKLSFLNPEKSAYFAAKIQHLKGI</sequence>
<dbReference type="EMBL" id="FUWH01000011">
    <property type="protein sequence ID" value="SKA12802.1"/>
    <property type="molecule type" value="Genomic_DNA"/>
</dbReference>
<name>A0A1T4R9X4_9BACT</name>